<accession>A0A7C4QMR6</accession>
<dbReference type="Gene3D" id="3.40.50.300">
    <property type="entry name" value="P-loop containing nucleotide triphosphate hydrolases"/>
    <property type="match status" value="1"/>
</dbReference>
<keyword evidence="3" id="KW-0067">ATP-binding</keyword>
<dbReference type="CDD" id="cd01129">
    <property type="entry name" value="PulE-GspE-like"/>
    <property type="match status" value="1"/>
</dbReference>
<name>A0A7C4QMR6_9PLAN</name>
<dbReference type="Pfam" id="PF00437">
    <property type="entry name" value="T2SSE"/>
    <property type="match status" value="1"/>
</dbReference>
<dbReference type="InterPro" id="IPR007831">
    <property type="entry name" value="T2SS_GspE_N"/>
</dbReference>
<sequence>MDIGNILVRRGVLSREQLEAALPQLNGGRLDQALIERGIITEEAALRAFAAELGMRFVEVKKEHIDRELLLQFPTTAVFRHSLLPLQRHNGSVVVATSDPFNLEALEELSMASGFHLEPVLACRVDVVEMIKDHLGVGGDTLNALVAQRAADGVELLSEVAHDDSDLEQMAEAASVIKLVNELLVEACEQGASDVHIEPQENGLIIRYRVDGVLRIQPVPESITHFFAAIVTRLKIMSKLNIAEKRIPQDGRIKLKVSGREIDVRVSIIPMVHGEGVVLRLLDKGRMVFNLANVGMPPDMAQEFHELINLPHGILLVTGPTGSGKSTTLYSALNEIKNPAIKIITVEDPVEYQMPGISQIQVHTKVGLTFAAGLRSILRHDPDVILIGEIRDGETAESAIQAALTGHLVFSTLHTNDAPGAFTRLVDMGVEPYLVASTVEGVLAQRLVRVLCKHCKQKYRPAPGTLPPDFPDQNVEFLYREVGCRECRNTGYAGRRAIFELLRTDAEIGRMCVARASTGEIRDYALKKGMVTLRQSGFSRVLDGTTSLDEVLRITKRDVS</sequence>
<reference evidence="5" key="1">
    <citation type="journal article" date="2020" name="mSystems">
        <title>Genome- and Community-Level Interaction Insights into Carbon Utilization and Element Cycling Functions of Hydrothermarchaeota in Hydrothermal Sediment.</title>
        <authorList>
            <person name="Zhou Z."/>
            <person name="Liu Y."/>
            <person name="Xu W."/>
            <person name="Pan J."/>
            <person name="Luo Z.H."/>
            <person name="Li M."/>
        </authorList>
    </citation>
    <scope>NUCLEOTIDE SEQUENCE [LARGE SCALE GENOMIC DNA]</scope>
    <source>
        <strain evidence="5">SpSt-508</strain>
    </source>
</reference>
<dbReference type="Gene3D" id="3.30.300.160">
    <property type="entry name" value="Type II secretion system, protein E, N-terminal domain"/>
    <property type="match status" value="1"/>
</dbReference>
<protein>
    <submittedName>
        <fullName evidence="5">Type II/IV secretion system protein</fullName>
    </submittedName>
</protein>
<dbReference type="SMART" id="SM00382">
    <property type="entry name" value="AAA"/>
    <property type="match status" value="1"/>
</dbReference>
<evidence type="ECO:0000313" key="5">
    <source>
        <dbReference type="EMBL" id="HGT37825.1"/>
    </source>
</evidence>
<evidence type="ECO:0000259" key="4">
    <source>
        <dbReference type="PROSITE" id="PS00662"/>
    </source>
</evidence>
<comment type="similarity">
    <text evidence="1">Belongs to the GSP E family.</text>
</comment>
<dbReference type="GO" id="GO:0005524">
    <property type="term" value="F:ATP binding"/>
    <property type="evidence" value="ECO:0007669"/>
    <property type="project" value="UniProtKB-KW"/>
</dbReference>
<dbReference type="PANTHER" id="PTHR30258:SF2">
    <property type="entry name" value="COMG OPERON PROTEIN 1"/>
    <property type="match status" value="1"/>
</dbReference>
<feature type="domain" description="Bacterial type II secretion system protein E" evidence="4">
    <location>
        <begin position="378"/>
        <end position="392"/>
    </location>
</feature>
<dbReference type="EMBL" id="DSVQ01000003">
    <property type="protein sequence ID" value="HGT37825.1"/>
    <property type="molecule type" value="Genomic_DNA"/>
</dbReference>
<dbReference type="AlphaFoldDB" id="A0A7C4QMR6"/>
<dbReference type="InterPro" id="IPR037257">
    <property type="entry name" value="T2SS_E_N_sf"/>
</dbReference>
<gene>
    <name evidence="5" type="ORF">ENS64_00935</name>
</gene>
<evidence type="ECO:0000256" key="1">
    <source>
        <dbReference type="ARBA" id="ARBA00006611"/>
    </source>
</evidence>
<dbReference type="Gene3D" id="3.30.450.90">
    <property type="match status" value="1"/>
</dbReference>
<dbReference type="InterPro" id="IPR001482">
    <property type="entry name" value="T2SS/T4SS_dom"/>
</dbReference>
<dbReference type="Pfam" id="PF05157">
    <property type="entry name" value="MshEN"/>
    <property type="match status" value="1"/>
</dbReference>
<dbReference type="FunFam" id="3.40.50.300:FF:000398">
    <property type="entry name" value="Type IV pilus assembly ATPase PilB"/>
    <property type="match status" value="1"/>
</dbReference>
<comment type="caution">
    <text evidence="5">The sequence shown here is derived from an EMBL/GenBank/DDBJ whole genome shotgun (WGS) entry which is preliminary data.</text>
</comment>
<dbReference type="FunFam" id="3.30.450.90:FF:000001">
    <property type="entry name" value="Type II secretion system ATPase GspE"/>
    <property type="match status" value="1"/>
</dbReference>
<dbReference type="PANTHER" id="PTHR30258">
    <property type="entry name" value="TYPE II SECRETION SYSTEM PROTEIN GSPE-RELATED"/>
    <property type="match status" value="1"/>
</dbReference>
<evidence type="ECO:0000256" key="2">
    <source>
        <dbReference type="ARBA" id="ARBA00022741"/>
    </source>
</evidence>
<dbReference type="GO" id="GO:0005886">
    <property type="term" value="C:plasma membrane"/>
    <property type="evidence" value="ECO:0007669"/>
    <property type="project" value="TreeGrafter"/>
</dbReference>
<dbReference type="SUPFAM" id="SSF52540">
    <property type="entry name" value="P-loop containing nucleoside triphosphate hydrolases"/>
    <property type="match status" value="1"/>
</dbReference>
<dbReference type="GO" id="GO:0016887">
    <property type="term" value="F:ATP hydrolysis activity"/>
    <property type="evidence" value="ECO:0007669"/>
    <property type="project" value="TreeGrafter"/>
</dbReference>
<keyword evidence="2" id="KW-0547">Nucleotide-binding</keyword>
<dbReference type="InterPro" id="IPR027417">
    <property type="entry name" value="P-loop_NTPase"/>
</dbReference>
<dbReference type="SUPFAM" id="SSF160246">
    <property type="entry name" value="EspE N-terminal domain-like"/>
    <property type="match status" value="1"/>
</dbReference>
<organism evidence="5">
    <name type="scientific">Schlesneria paludicola</name>
    <dbReference type="NCBI Taxonomy" id="360056"/>
    <lineage>
        <taxon>Bacteria</taxon>
        <taxon>Pseudomonadati</taxon>
        <taxon>Planctomycetota</taxon>
        <taxon>Planctomycetia</taxon>
        <taxon>Planctomycetales</taxon>
        <taxon>Planctomycetaceae</taxon>
        <taxon>Schlesneria</taxon>
    </lineage>
</organism>
<dbReference type="InterPro" id="IPR003593">
    <property type="entry name" value="AAA+_ATPase"/>
</dbReference>
<evidence type="ECO:0000256" key="3">
    <source>
        <dbReference type="ARBA" id="ARBA00022840"/>
    </source>
</evidence>
<proteinExistence type="inferred from homology"/>
<dbReference type="PROSITE" id="PS00662">
    <property type="entry name" value="T2SP_E"/>
    <property type="match status" value="1"/>
</dbReference>